<dbReference type="AlphaFoldDB" id="A0A812C028"/>
<dbReference type="EMBL" id="CAHIKZ030001053">
    <property type="protein sequence ID" value="CAE1250862.1"/>
    <property type="molecule type" value="Genomic_DNA"/>
</dbReference>
<keyword evidence="2 6" id="KW-0489">Methyltransferase</keyword>
<dbReference type="SUPFAM" id="SSF53335">
    <property type="entry name" value="S-adenosyl-L-methionine-dependent methyltransferases"/>
    <property type="match status" value="1"/>
</dbReference>
<name>A0A812C028_ACAPH</name>
<dbReference type="Gene3D" id="3.40.50.150">
    <property type="entry name" value="Vaccinia Virus protein VP39"/>
    <property type="match status" value="1"/>
</dbReference>
<accession>A0A812C028</accession>
<protein>
    <submittedName>
        <fullName evidence="6">Probable methyltransferase-like protein 15 homolog,Probable methyltransferase-like protein 15,Ribosomal RNA small subunit methyltransferase H</fullName>
    </submittedName>
</protein>
<evidence type="ECO:0000256" key="5">
    <source>
        <dbReference type="SAM" id="MobiDB-lite"/>
    </source>
</evidence>
<evidence type="ECO:0000313" key="6">
    <source>
        <dbReference type="EMBL" id="CAE1250862.1"/>
    </source>
</evidence>
<dbReference type="PANTHER" id="PTHR11265:SF0">
    <property type="entry name" value="12S RRNA N4-METHYLCYTIDINE METHYLTRANSFERASE"/>
    <property type="match status" value="1"/>
</dbReference>
<keyword evidence="3 6" id="KW-0808">Transferase</keyword>
<evidence type="ECO:0000256" key="4">
    <source>
        <dbReference type="ARBA" id="ARBA00022691"/>
    </source>
</evidence>
<dbReference type="Pfam" id="PF01795">
    <property type="entry name" value="Methyltransf_5"/>
    <property type="match status" value="1"/>
</dbReference>
<gene>
    <name evidence="6" type="ORF">SPHA_27299</name>
</gene>
<dbReference type="InterPro" id="IPR029063">
    <property type="entry name" value="SAM-dependent_MTases_sf"/>
</dbReference>
<keyword evidence="7" id="KW-1185">Reference proteome</keyword>
<dbReference type="GO" id="GO:0071424">
    <property type="term" value="F:rRNA (cytosine-N4-)-methyltransferase activity"/>
    <property type="evidence" value="ECO:0007669"/>
    <property type="project" value="TreeGrafter"/>
</dbReference>
<dbReference type="InterPro" id="IPR023397">
    <property type="entry name" value="SAM-dep_MeTrfase_MraW_recog"/>
</dbReference>
<proteinExistence type="inferred from homology"/>
<reference evidence="6" key="1">
    <citation type="submission" date="2021-01" db="EMBL/GenBank/DDBJ databases">
        <authorList>
            <person name="Li R."/>
            <person name="Bekaert M."/>
        </authorList>
    </citation>
    <scope>NUCLEOTIDE SEQUENCE</scope>
    <source>
        <strain evidence="6">Farmed</strain>
    </source>
</reference>
<dbReference type="HAMAP" id="MF_01007">
    <property type="entry name" value="16SrRNA_methyltr_H"/>
    <property type="match status" value="1"/>
</dbReference>
<sequence>MCYSKTALNSQFFCGICTMSSASNSGILTMANTYPFPRAFHDFTICDIEEENFNNITCQSNDNVSHIPVMAEEVLSVLNPKENQIIVDMTFGSGGHTKEILRRCPLLKQLIALDRDPVAYQLSVDLSKQFRPGQILPFLGTFEDLPSLLSKEKIPANSIDGILIDAGVSSMQLDTAERGFSLSKDGLLDMRMDGLRNKDQPSAAMVINTLDEKNLCAVIKKYGEDKNAHKIARAIIEARAAFGKIESTKHLATIVASVFDSPFNKDMLGRPAHVATKTFQALRIFVNNELNQLSNGLHVAHHYLRPGGRCVVLTFHSLEDRIVKRHFHSIDLKAPKNMSLSYQQLQSTVKTLDNELLQSIVNKKWTPLQKKVITATHEEILKNPRSRSAKLRVATKERGSGEKE</sequence>
<feature type="region of interest" description="Disordered" evidence="5">
    <location>
        <begin position="385"/>
        <end position="404"/>
    </location>
</feature>
<keyword evidence="4" id="KW-0949">S-adenosyl-L-methionine</keyword>
<evidence type="ECO:0000256" key="1">
    <source>
        <dbReference type="ARBA" id="ARBA00010396"/>
    </source>
</evidence>
<comment type="similarity">
    <text evidence="1">Belongs to the methyltransferase superfamily. RsmH family.</text>
</comment>
<dbReference type="PANTHER" id="PTHR11265">
    <property type="entry name" value="S-ADENOSYL-METHYLTRANSFERASE MRAW"/>
    <property type="match status" value="1"/>
</dbReference>
<evidence type="ECO:0000313" key="7">
    <source>
        <dbReference type="Proteomes" id="UP000597762"/>
    </source>
</evidence>
<comment type="caution">
    <text evidence="6">The sequence shown here is derived from an EMBL/GenBank/DDBJ whole genome shotgun (WGS) entry which is preliminary data.</text>
</comment>
<evidence type="ECO:0000256" key="2">
    <source>
        <dbReference type="ARBA" id="ARBA00022603"/>
    </source>
</evidence>
<organism evidence="6 7">
    <name type="scientific">Acanthosepion pharaonis</name>
    <name type="common">Pharaoh cuttlefish</name>
    <name type="synonym">Sepia pharaonis</name>
    <dbReference type="NCBI Taxonomy" id="158019"/>
    <lineage>
        <taxon>Eukaryota</taxon>
        <taxon>Metazoa</taxon>
        <taxon>Spiralia</taxon>
        <taxon>Lophotrochozoa</taxon>
        <taxon>Mollusca</taxon>
        <taxon>Cephalopoda</taxon>
        <taxon>Coleoidea</taxon>
        <taxon>Decapodiformes</taxon>
        <taxon>Sepiida</taxon>
        <taxon>Sepiina</taxon>
        <taxon>Sepiidae</taxon>
        <taxon>Acanthosepion</taxon>
    </lineage>
</organism>
<dbReference type="GO" id="GO:0070475">
    <property type="term" value="P:rRNA base methylation"/>
    <property type="evidence" value="ECO:0007669"/>
    <property type="project" value="TreeGrafter"/>
</dbReference>
<dbReference type="OrthoDB" id="16290at2759"/>
<dbReference type="NCBIfam" id="TIGR00006">
    <property type="entry name" value="16S rRNA (cytosine(1402)-N(4))-methyltransferase RsmH"/>
    <property type="match status" value="1"/>
</dbReference>
<dbReference type="SUPFAM" id="SSF81799">
    <property type="entry name" value="Putative methyltransferase TM0872, insert domain"/>
    <property type="match status" value="1"/>
</dbReference>
<feature type="compositionally biased region" description="Basic and acidic residues" evidence="5">
    <location>
        <begin position="394"/>
        <end position="404"/>
    </location>
</feature>
<dbReference type="Gene3D" id="1.10.150.170">
    <property type="entry name" value="Putative methyltransferase TM0872, insert domain"/>
    <property type="match status" value="1"/>
</dbReference>
<dbReference type="InterPro" id="IPR002903">
    <property type="entry name" value="RsmH"/>
</dbReference>
<evidence type="ECO:0000256" key="3">
    <source>
        <dbReference type="ARBA" id="ARBA00022679"/>
    </source>
</evidence>
<dbReference type="Proteomes" id="UP000597762">
    <property type="component" value="Unassembled WGS sequence"/>
</dbReference>